<proteinExistence type="predicted"/>
<feature type="region of interest" description="Disordered" evidence="2">
    <location>
        <begin position="738"/>
        <end position="768"/>
    </location>
</feature>
<organism evidence="6 8">
    <name type="scientific">Bursaphelenchus xylophilus</name>
    <name type="common">Pinewood nematode worm</name>
    <name type="synonym">Aphelenchoides xylophilus</name>
    <dbReference type="NCBI Taxonomy" id="6326"/>
    <lineage>
        <taxon>Eukaryota</taxon>
        <taxon>Metazoa</taxon>
        <taxon>Ecdysozoa</taxon>
        <taxon>Nematoda</taxon>
        <taxon>Chromadorea</taxon>
        <taxon>Rhabditida</taxon>
        <taxon>Tylenchina</taxon>
        <taxon>Tylenchomorpha</taxon>
        <taxon>Aphelenchoidea</taxon>
        <taxon>Aphelenchoididae</taxon>
        <taxon>Bursaphelenchus</taxon>
    </lineage>
</organism>
<dbReference type="Pfam" id="PF00620">
    <property type="entry name" value="RhoGAP"/>
    <property type="match status" value="1"/>
</dbReference>
<dbReference type="InterPro" id="IPR001849">
    <property type="entry name" value="PH_domain"/>
</dbReference>
<feature type="domain" description="PH" evidence="3">
    <location>
        <begin position="106"/>
        <end position="199"/>
    </location>
</feature>
<dbReference type="EMBL" id="CAJFDI010000001">
    <property type="protein sequence ID" value="CAD5209583.1"/>
    <property type="molecule type" value="Genomic_DNA"/>
</dbReference>
<dbReference type="Proteomes" id="UP000095284">
    <property type="component" value="Unplaced"/>
</dbReference>
<evidence type="ECO:0000256" key="2">
    <source>
        <dbReference type="SAM" id="MobiDB-lite"/>
    </source>
</evidence>
<gene>
    <name evidence="5" type="ORF">BXYJ_LOCUS1508</name>
</gene>
<keyword evidence="1" id="KW-0343">GTPase activation</keyword>
<dbReference type="PANTHER" id="PTHR23179:SF3">
    <property type="entry name" value="RHO GTPASE-ACTIVATING PROTEIN 20"/>
    <property type="match status" value="1"/>
</dbReference>
<evidence type="ECO:0000313" key="5">
    <source>
        <dbReference type="EMBL" id="CAD5209583.1"/>
    </source>
</evidence>
<sequence length="818" mass="92076">MESRRRSHSASRTLDQTVNLVGRIGASLRISGRRKNKEEKDRDRVVSPTKDLLTLASAKLDSPSLIPRNLRLSHSRSVTNSPRPSRFRPLGDQLSCPPTPEPQRRVFLKDGATQLTSLSTLMTHHRHFFLFDDVLLVSKQKGPNSYKFKEKIPLSKLWTASNNCSHSFLIGWPHYNYVAHFSSEREKDEWLGALSNNIKNKLIRSFTTISVAVKVDGRNQIIRHEIENGATASEILSQLVSKLNLGSDTNMFELFIEINGSPSLLHGIENIYAILRDYVEKMRLNISQLKHLDTCPLVQCRLLIQPSQSPLPVNSIVNQMKKVILSKMESKKLFGRKLEGSMPPQPVLTMIDYLTMHAQNTEGIFRKSPKQSTVRKLKELLDHGQVPNFHEFSPHVTASLLKDYLRSIPGQLLLSGNYEMWMEICSQSEQKVQIEKCKNLLQFLPPSNTILLKCILRLLRIISNQPQSKMNTKSLAVCIAPSLLENPVASIEDSVKKVPELAEFLIVNAPFLFDNFEEDHALLPNNQLYDSTDSGLSCDLTNDPIKESVDVSPSPDSVHFDSSYSDDSNLDTENDRRYTRPTNFTRMESSNLDTTPEVSPQSSPWLPRAGNKGAEKSTNKLLYSTNTFCKEVAHRKDYSSDSTATLIPSEAGDSKEIGISDIQSPRLSNRIERSPYISSRSPTFLPKFSPSLPSSPLISRNSSSNVSPSISRNLVQYPTFVSRASCVSPVLNRVPRPFSSNQKILNQGPQNTTAAKPPIPNRPAWKPPRKTAEEIILGNLEVNWSVPTIRSMFQKQDLKPAHIDTVYARLDLIKQNKL</sequence>
<dbReference type="AlphaFoldDB" id="A0A1I7S786"/>
<dbReference type="PROSITE" id="PS50238">
    <property type="entry name" value="RHOGAP"/>
    <property type="match status" value="1"/>
</dbReference>
<feature type="compositionally biased region" description="Low complexity" evidence="2">
    <location>
        <begin position="550"/>
        <end position="563"/>
    </location>
</feature>
<dbReference type="PROSITE" id="PS50003">
    <property type="entry name" value="PH_DOMAIN"/>
    <property type="match status" value="1"/>
</dbReference>
<dbReference type="InterPro" id="IPR000198">
    <property type="entry name" value="RhoGAP_dom"/>
</dbReference>
<dbReference type="SMART" id="SM00324">
    <property type="entry name" value="RhoGAP"/>
    <property type="match status" value="1"/>
</dbReference>
<evidence type="ECO:0000313" key="8">
    <source>
        <dbReference type="WBParaSite" id="BXY_0887500.1"/>
    </source>
</evidence>
<protein>
    <submittedName>
        <fullName evidence="5">(pine wood nematode) hypothetical protein</fullName>
    </submittedName>
</protein>
<evidence type="ECO:0000259" key="3">
    <source>
        <dbReference type="PROSITE" id="PS50003"/>
    </source>
</evidence>
<evidence type="ECO:0000313" key="7">
    <source>
        <dbReference type="Proteomes" id="UP000659654"/>
    </source>
</evidence>
<dbReference type="Gene3D" id="2.30.29.30">
    <property type="entry name" value="Pleckstrin-homology domain (PH domain)/Phosphotyrosine-binding domain (PTB)"/>
    <property type="match status" value="1"/>
</dbReference>
<keyword evidence="7" id="KW-1185">Reference proteome</keyword>
<dbReference type="SMART" id="SM00233">
    <property type="entry name" value="PH"/>
    <property type="match status" value="1"/>
</dbReference>
<dbReference type="InterPro" id="IPR008936">
    <property type="entry name" value="Rho_GTPase_activation_prot"/>
</dbReference>
<dbReference type="Pfam" id="PF22286">
    <property type="entry name" value="RHG20_PH"/>
    <property type="match status" value="1"/>
</dbReference>
<evidence type="ECO:0000259" key="4">
    <source>
        <dbReference type="PROSITE" id="PS50238"/>
    </source>
</evidence>
<evidence type="ECO:0000313" key="6">
    <source>
        <dbReference type="Proteomes" id="UP000095284"/>
    </source>
</evidence>
<feature type="region of interest" description="Disordered" evidence="2">
    <location>
        <begin position="71"/>
        <end position="100"/>
    </location>
</feature>
<dbReference type="eggNOG" id="KOG4724">
    <property type="taxonomic scope" value="Eukaryota"/>
</dbReference>
<dbReference type="Gene3D" id="1.10.555.10">
    <property type="entry name" value="Rho GTPase activation protein"/>
    <property type="match status" value="1"/>
</dbReference>
<dbReference type="SUPFAM" id="SSF50729">
    <property type="entry name" value="PH domain-like"/>
    <property type="match status" value="1"/>
</dbReference>
<dbReference type="InterPro" id="IPR047887">
    <property type="entry name" value="ARHGAP20_PH"/>
</dbReference>
<dbReference type="EMBL" id="CAJFCV020000001">
    <property type="protein sequence ID" value="CAG9084752.1"/>
    <property type="molecule type" value="Genomic_DNA"/>
</dbReference>
<dbReference type="OrthoDB" id="9994905at2759"/>
<dbReference type="GO" id="GO:0005096">
    <property type="term" value="F:GTPase activator activity"/>
    <property type="evidence" value="ECO:0007669"/>
    <property type="project" value="UniProtKB-KW"/>
</dbReference>
<dbReference type="PANTHER" id="PTHR23179">
    <property type="entry name" value="T-CELL ACTIVATION RHO GTPASE ACTIVATING PROTEIN-RELATED"/>
    <property type="match status" value="1"/>
</dbReference>
<feature type="compositionally biased region" description="Polar residues" evidence="2">
    <location>
        <begin position="738"/>
        <end position="754"/>
    </location>
</feature>
<feature type="compositionally biased region" description="Polar residues" evidence="2">
    <location>
        <begin position="580"/>
        <end position="604"/>
    </location>
</feature>
<dbReference type="SUPFAM" id="SSF48350">
    <property type="entry name" value="GTPase activation domain, GAP"/>
    <property type="match status" value="1"/>
</dbReference>
<accession>A0A1I7S786</accession>
<feature type="domain" description="Rho-GAP" evidence="4">
    <location>
        <begin position="323"/>
        <end position="513"/>
    </location>
</feature>
<reference evidence="8" key="1">
    <citation type="submission" date="2016-11" db="UniProtKB">
        <authorList>
            <consortium name="WormBaseParasite"/>
        </authorList>
    </citation>
    <scope>IDENTIFICATION</scope>
</reference>
<evidence type="ECO:0000256" key="1">
    <source>
        <dbReference type="ARBA" id="ARBA00022468"/>
    </source>
</evidence>
<feature type="region of interest" description="Disordered" evidence="2">
    <location>
        <begin position="544"/>
        <end position="614"/>
    </location>
</feature>
<dbReference type="Proteomes" id="UP000582659">
    <property type="component" value="Unassembled WGS sequence"/>
</dbReference>
<dbReference type="Proteomes" id="UP000659654">
    <property type="component" value="Unassembled WGS sequence"/>
</dbReference>
<dbReference type="GO" id="GO:0007165">
    <property type="term" value="P:signal transduction"/>
    <property type="evidence" value="ECO:0007669"/>
    <property type="project" value="InterPro"/>
</dbReference>
<dbReference type="SMR" id="A0A1I7S786"/>
<name>A0A1I7S786_BURXY</name>
<reference evidence="5" key="2">
    <citation type="submission" date="2020-09" db="EMBL/GenBank/DDBJ databases">
        <authorList>
            <person name="Kikuchi T."/>
        </authorList>
    </citation>
    <scope>NUCLEOTIDE SEQUENCE</scope>
    <source>
        <strain evidence="5">Ka4C1</strain>
    </source>
</reference>
<dbReference type="WBParaSite" id="BXY_0887500.1">
    <property type="protein sequence ID" value="BXY_0887500.1"/>
    <property type="gene ID" value="BXY_0887500"/>
</dbReference>
<dbReference type="InterPro" id="IPR011993">
    <property type="entry name" value="PH-like_dom_sf"/>
</dbReference>